<evidence type="ECO:0000313" key="3">
    <source>
        <dbReference type="Proteomes" id="UP001054837"/>
    </source>
</evidence>
<keyword evidence="3" id="KW-1185">Reference proteome</keyword>
<sequence>MSASPSMQMVWIRINENTFFPSSFHLYLLFPLFARHQSSLLFALPYLGTNAACEQFGSTCQWLDGTKKKEQINKESKSERERESKRLKLKEKNRKD</sequence>
<feature type="compositionally biased region" description="Basic residues" evidence="1">
    <location>
        <begin position="87"/>
        <end position="96"/>
    </location>
</feature>
<dbReference type="Proteomes" id="UP001054837">
    <property type="component" value="Unassembled WGS sequence"/>
</dbReference>
<gene>
    <name evidence="2" type="ORF">CDAR_240631</name>
</gene>
<evidence type="ECO:0000313" key="2">
    <source>
        <dbReference type="EMBL" id="GIX98477.1"/>
    </source>
</evidence>
<reference evidence="2 3" key="1">
    <citation type="submission" date="2021-06" db="EMBL/GenBank/DDBJ databases">
        <title>Caerostris darwini draft genome.</title>
        <authorList>
            <person name="Kono N."/>
            <person name="Arakawa K."/>
        </authorList>
    </citation>
    <scope>NUCLEOTIDE SEQUENCE [LARGE SCALE GENOMIC DNA]</scope>
</reference>
<proteinExistence type="predicted"/>
<dbReference type="EMBL" id="BPLQ01003166">
    <property type="protein sequence ID" value="GIX98477.1"/>
    <property type="molecule type" value="Genomic_DNA"/>
</dbReference>
<evidence type="ECO:0000256" key="1">
    <source>
        <dbReference type="SAM" id="MobiDB-lite"/>
    </source>
</evidence>
<feature type="compositionally biased region" description="Basic and acidic residues" evidence="1">
    <location>
        <begin position="70"/>
        <end position="86"/>
    </location>
</feature>
<comment type="caution">
    <text evidence="2">The sequence shown here is derived from an EMBL/GenBank/DDBJ whole genome shotgun (WGS) entry which is preliminary data.</text>
</comment>
<organism evidence="2 3">
    <name type="scientific">Caerostris darwini</name>
    <dbReference type="NCBI Taxonomy" id="1538125"/>
    <lineage>
        <taxon>Eukaryota</taxon>
        <taxon>Metazoa</taxon>
        <taxon>Ecdysozoa</taxon>
        <taxon>Arthropoda</taxon>
        <taxon>Chelicerata</taxon>
        <taxon>Arachnida</taxon>
        <taxon>Araneae</taxon>
        <taxon>Araneomorphae</taxon>
        <taxon>Entelegynae</taxon>
        <taxon>Araneoidea</taxon>
        <taxon>Araneidae</taxon>
        <taxon>Caerostris</taxon>
    </lineage>
</organism>
<dbReference type="AlphaFoldDB" id="A0AAV4PLQ9"/>
<protein>
    <submittedName>
        <fullName evidence="2">Uncharacterized protein</fullName>
    </submittedName>
</protein>
<accession>A0AAV4PLQ9</accession>
<feature type="region of interest" description="Disordered" evidence="1">
    <location>
        <begin position="70"/>
        <end position="96"/>
    </location>
</feature>
<name>A0AAV4PLQ9_9ARAC</name>